<name>A0AAN8N0E3_9PEZI</name>
<dbReference type="EMBL" id="JAVHNR010000001">
    <property type="protein sequence ID" value="KAK6356553.1"/>
    <property type="molecule type" value="Genomic_DNA"/>
</dbReference>
<feature type="region of interest" description="Disordered" evidence="1">
    <location>
        <begin position="321"/>
        <end position="343"/>
    </location>
</feature>
<gene>
    <name evidence="2" type="ORF">TWF718_000905</name>
</gene>
<feature type="compositionally biased region" description="Low complexity" evidence="1">
    <location>
        <begin position="39"/>
        <end position="59"/>
    </location>
</feature>
<reference evidence="2 3" key="1">
    <citation type="submission" date="2019-10" db="EMBL/GenBank/DDBJ databases">
        <authorList>
            <person name="Palmer J.M."/>
        </authorList>
    </citation>
    <scope>NUCLEOTIDE SEQUENCE [LARGE SCALE GENOMIC DNA]</scope>
    <source>
        <strain evidence="2 3">TWF718</strain>
    </source>
</reference>
<proteinExistence type="predicted"/>
<sequence>MSTPQPTTGGPPVEKDKSKRRSIQRFVSKLVKPSKTKKSAPTESSSASAPGPSTSTSTPLVEKTPAAKTTDPVEPSTSTAAAAAAAAPETTVEPTIEAEEPSKTIPETSTVAAAAVEPSKAKTPLSLGARQLAEKHGIEIPEDWPYSARPPVGERVEKPIRMRVRRYCHECQTAFGSEKTCPSCGHKRCVECPRSPPPKADKKKSKSKTKEFDPYEGLTMPSKTGGQPLVYRKIRQRVHWKCHKCESDFAGQKTCPKCTHNRCKKCHREPSRKPTPIEEIKRKKPVKWTCSECSASANITKSCASCSHPRCVDCVREVPKKKKKKAVLPPDFASASDTAAGQSDIERVSNALAATTIS</sequence>
<evidence type="ECO:0000313" key="3">
    <source>
        <dbReference type="Proteomes" id="UP001313282"/>
    </source>
</evidence>
<evidence type="ECO:0000313" key="2">
    <source>
        <dbReference type="EMBL" id="KAK6356553.1"/>
    </source>
</evidence>
<comment type="caution">
    <text evidence="2">The sequence shown here is derived from an EMBL/GenBank/DDBJ whole genome shotgun (WGS) entry which is preliminary data.</text>
</comment>
<feature type="region of interest" description="Disordered" evidence="1">
    <location>
        <begin position="1"/>
        <end position="106"/>
    </location>
</feature>
<keyword evidence="3" id="KW-1185">Reference proteome</keyword>
<dbReference type="AlphaFoldDB" id="A0AAN8N0E3"/>
<organism evidence="2 3">
    <name type="scientific">Orbilia javanica</name>
    <dbReference type="NCBI Taxonomy" id="47235"/>
    <lineage>
        <taxon>Eukaryota</taxon>
        <taxon>Fungi</taxon>
        <taxon>Dikarya</taxon>
        <taxon>Ascomycota</taxon>
        <taxon>Pezizomycotina</taxon>
        <taxon>Orbiliomycetes</taxon>
        <taxon>Orbiliales</taxon>
        <taxon>Orbiliaceae</taxon>
        <taxon>Orbilia</taxon>
    </lineage>
</organism>
<protein>
    <submittedName>
        <fullName evidence="2">Uncharacterized protein</fullName>
    </submittedName>
</protein>
<feature type="region of interest" description="Disordered" evidence="1">
    <location>
        <begin position="192"/>
        <end position="226"/>
    </location>
</feature>
<feature type="compositionally biased region" description="Low complexity" evidence="1">
    <location>
        <begin position="72"/>
        <end position="95"/>
    </location>
</feature>
<accession>A0AAN8N0E3</accession>
<evidence type="ECO:0000256" key="1">
    <source>
        <dbReference type="SAM" id="MobiDB-lite"/>
    </source>
</evidence>
<dbReference type="Proteomes" id="UP001313282">
    <property type="component" value="Unassembled WGS sequence"/>
</dbReference>